<dbReference type="Proteomes" id="UP001164459">
    <property type="component" value="Chromosome"/>
</dbReference>
<proteinExistence type="predicted"/>
<evidence type="ECO:0000313" key="4">
    <source>
        <dbReference type="Proteomes" id="UP001164459"/>
    </source>
</evidence>
<dbReference type="InterPro" id="IPR006626">
    <property type="entry name" value="PbH1"/>
</dbReference>
<organism evidence="3 4">
    <name type="scientific">Nannocystis punicea</name>
    <dbReference type="NCBI Taxonomy" id="2995304"/>
    <lineage>
        <taxon>Bacteria</taxon>
        <taxon>Pseudomonadati</taxon>
        <taxon>Myxococcota</taxon>
        <taxon>Polyangia</taxon>
        <taxon>Nannocystales</taxon>
        <taxon>Nannocystaceae</taxon>
        <taxon>Nannocystis</taxon>
    </lineage>
</organism>
<dbReference type="EMBL" id="CP114040">
    <property type="protein sequence ID" value="WAS91261.1"/>
    <property type="molecule type" value="Genomic_DNA"/>
</dbReference>
<dbReference type="Gene3D" id="2.160.20.10">
    <property type="entry name" value="Single-stranded right-handed beta-helix, Pectin lyase-like"/>
    <property type="match status" value="1"/>
</dbReference>
<evidence type="ECO:0000256" key="1">
    <source>
        <dbReference type="SAM" id="SignalP"/>
    </source>
</evidence>
<keyword evidence="4" id="KW-1185">Reference proteome</keyword>
<dbReference type="InterPro" id="IPR007742">
    <property type="entry name" value="NosD_dom"/>
</dbReference>
<feature type="signal peptide" evidence="1">
    <location>
        <begin position="1"/>
        <end position="34"/>
    </location>
</feature>
<evidence type="ECO:0000313" key="3">
    <source>
        <dbReference type="EMBL" id="WAS91261.1"/>
    </source>
</evidence>
<sequence>MRTSARNAIHRTTPRLTILAGLASILLSAAPASAKVTKIESCSTIDTAGIYLLTDDLSCEGDGIVITVGNVQLNGGHHRITSTTGTGAGIVLQGPLADVVIHNMFVQGFNTGMRIEDASHVSVMNTRVEDSAMDGIDVFGSVDVTFGPVAASGNGLNGIALFGSSGVLIRNGTYDLNGADGILVDEHSHDNVIHAVFARNNGYDGIEVDGDDNVLQANTAEENGAIGIDLAAGAIDNDLLANFALGNMIFDMADSNPTCVNSWKSARFETDNELDGRKSGCIQ</sequence>
<dbReference type="RefSeq" id="WP_269033625.1">
    <property type="nucleotide sequence ID" value="NZ_CP114040.1"/>
</dbReference>
<dbReference type="InterPro" id="IPR011050">
    <property type="entry name" value="Pectin_lyase_fold/virulence"/>
</dbReference>
<keyword evidence="1" id="KW-0732">Signal</keyword>
<name>A0ABY7GWF1_9BACT</name>
<gene>
    <name evidence="3" type="ORF">O0S08_34170</name>
</gene>
<feature type="domain" description="Periplasmic copper-binding protein NosD beta helix" evidence="2">
    <location>
        <begin position="83"/>
        <end position="272"/>
    </location>
</feature>
<dbReference type="SUPFAM" id="SSF51126">
    <property type="entry name" value="Pectin lyase-like"/>
    <property type="match status" value="1"/>
</dbReference>
<dbReference type="InterPro" id="IPR012334">
    <property type="entry name" value="Pectin_lyas_fold"/>
</dbReference>
<accession>A0ABY7GWF1</accession>
<dbReference type="Pfam" id="PF05048">
    <property type="entry name" value="NosD"/>
    <property type="match status" value="1"/>
</dbReference>
<protein>
    <submittedName>
        <fullName evidence="3">Right-handed parallel beta-helix repeat-containing protein</fullName>
    </submittedName>
</protein>
<evidence type="ECO:0000259" key="2">
    <source>
        <dbReference type="Pfam" id="PF05048"/>
    </source>
</evidence>
<dbReference type="SMART" id="SM00710">
    <property type="entry name" value="PbH1"/>
    <property type="match status" value="4"/>
</dbReference>
<feature type="chain" id="PRO_5046958970" evidence="1">
    <location>
        <begin position="35"/>
        <end position="283"/>
    </location>
</feature>
<reference evidence="3" key="1">
    <citation type="submission" date="2022-11" db="EMBL/GenBank/DDBJ databases">
        <title>Minimal conservation of predation-associated metabolite biosynthetic gene clusters underscores biosynthetic potential of Myxococcota including descriptions for ten novel species: Archangium lansinium sp. nov., Myxococcus landrumus sp. nov., Nannocystis bai.</title>
        <authorList>
            <person name="Ahearne A."/>
            <person name="Stevens C."/>
            <person name="Dowd S."/>
        </authorList>
    </citation>
    <scope>NUCLEOTIDE SEQUENCE</scope>
    <source>
        <strain evidence="3">Fl3</strain>
    </source>
</reference>